<reference evidence="3 4" key="1">
    <citation type="submission" date="2019-12" db="EMBL/GenBank/DDBJ databases">
        <title>Complete genome sequence of Mycolicibacterium xenopi str. JCM15661T.</title>
        <authorList>
            <person name="Yoshida M."/>
            <person name="Fukano H."/>
            <person name="Asakura T."/>
            <person name="Hoshino Y."/>
        </authorList>
    </citation>
    <scope>NUCLEOTIDE SEQUENCE [LARGE SCALE GENOMIC DNA]</scope>
    <source>
        <strain evidence="3 4">JCM 15661T</strain>
    </source>
</reference>
<dbReference type="AlphaFoldDB" id="A0AAD1M3K1"/>
<dbReference type="InterPro" id="IPR036380">
    <property type="entry name" value="Isochorismatase-like_sf"/>
</dbReference>
<dbReference type="Proteomes" id="UP000464624">
    <property type="component" value="Chromosome"/>
</dbReference>
<dbReference type="InterPro" id="IPR050272">
    <property type="entry name" value="Isochorismatase-like_hydrls"/>
</dbReference>
<evidence type="ECO:0000259" key="2">
    <source>
        <dbReference type="Pfam" id="PF00857"/>
    </source>
</evidence>
<sequence length="231" mass="25621">MGCVVCYSNLAGLLKQDAMNDPYTRPHSGSAALVLIDVQCDFYSDDAPLPIDGTRDAIPRMAKLATAFRRKRLPIVHVVRLYLPDGSNADLVRRRSLEQGAQIAAPGSTGSQIAPELLPSPVELDHQLLLEGGFQQVGTREHVMYKPRWGAFYLTKLEQHLREVGSDTLVFAGCNFPNCPRTSIYEASERDFRIVLVFEAISGMYDGGIEECRRIGVDVRNLDSALAWLNQ</sequence>
<dbReference type="PANTHER" id="PTHR43540">
    <property type="entry name" value="PEROXYUREIDOACRYLATE/UREIDOACRYLATE AMIDOHYDROLASE-RELATED"/>
    <property type="match status" value="1"/>
</dbReference>
<feature type="domain" description="Isochorismatase-like" evidence="2">
    <location>
        <begin position="31"/>
        <end position="204"/>
    </location>
</feature>
<dbReference type="KEGG" id="mxe:MYXE_48020"/>
<dbReference type="SUPFAM" id="SSF52499">
    <property type="entry name" value="Isochorismatase-like hydrolases"/>
    <property type="match status" value="1"/>
</dbReference>
<keyword evidence="1 3" id="KW-0378">Hydrolase</keyword>
<name>A0AAD1M3K1_MYCXE</name>
<dbReference type="InterPro" id="IPR000868">
    <property type="entry name" value="Isochorismatase-like_dom"/>
</dbReference>
<organism evidence="3 4">
    <name type="scientific">Mycobacterium xenopi</name>
    <dbReference type="NCBI Taxonomy" id="1789"/>
    <lineage>
        <taxon>Bacteria</taxon>
        <taxon>Bacillati</taxon>
        <taxon>Actinomycetota</taxon>
        <taxon>Actinomycetes</taxon>
        <taxon>Mycobacteriales</taxon>
        <taxon>Mycobacteriaceae</taxon>
        <taxon>Mycobacterium</taxon>
    </lineage>
</organism>
<dbReference type="Gene3D" id="3.40.50.850">
    <property type="entry name" value="Isochorismatase-like"/>
    <property type="match status" value="1"/>
</dbReference>
<evidence type="ECO:0000313" key="4">
    <source>
        <dbReference type="Proteomes" id="UP000464624"/>
    </source>
</evidence>
<dbReference type="EMBL" id="AP022314">
    <property type="protein sequence ID" value="BBU25012.1"/>
    <property type="molecule type" value="Genomic_DNA"/>
</dbReference>
<proteinExistence type="predicted"/>
<evidence type="ECO:0000256" key="1">
    <source>
        <dbReference type="ARBA" id="ARBA00022801"/>
    </source>
</evidence>
<dbReference type="Pfam" id="PF00857">
    <property type="entry name" value="Isochorismatase"/>
    <property type="match status" value="1"/>
</dbReference>
<gene>
    <name evidence="3" type="ORF">MYXE_48020</name>
</gene>
<accession>A0AAD1M3K1</accession>
<dbReference type="GO" id="GO:0016787">
    <property type="term" value="F:hydrolase activity"/>
    <property type="evidence" value="ECO:0007669"/>
    <property type="project" value="UniProtKB-KW"/>
</dbReference>
<dbReference type="CDD" id="cd00431">
    <property type="entry name" value="cysteine_hydrolases"/>
    <property type="match status" value="1"/>
</dbReference>
<protein>
    <submittedName>
        <fullName evidence="3">Hypothetical isochorismatase hydrolase</fullName>
    </submittedName>
</protein>
<evidence type="ECO:0000313" key="3">
    <source>
        <dbReference type="EMBL" id="BBU25012.1"/>
    </source>
</evidence>